<dbReference type="RefSeq" id="XP_002114252.1">
    <property type="nucleotide sequence ID" value="XM_002114216.1"/>
</dbReference>
<keyword evidence="3" id="KW-0677">Repeat</keyword>
<evidence type="ECO:0000259" key="7">
    <source>
        <dbReference type="Pfam" id="PF24492"/>
    </source>
</evidence>
<evidence type="ECO:0000256" key="4">
    <source>
        <dbReference type="ARBA" id="ARBA00022942"/>
    </source>
</evidence>
<dbReference type="InterPro" id="IPR055443">
    <property type="entry name" value="HEAT_ECM29"/>
</dbReference>
<name>B3S1R7_TRIAD</name>
<gene>
    <name evidence="8" type="ORF">TRIADDRAFT_57860</name>
</gene>
<dbReference type="Gene3D" id="1.25.10.10">
    <property type="entry name" value="Leucine-rich Repeat Variant"/>
    <property type="match status" value="5"/>
</dbReference>
<evidence type="ECO:0000313" key="8">
    <source>
        <dbReference type="EMBL" id="EDV23342.1"/>
    </source>
</evidence>
<organism evidence="8 9">
    <name type="scientific">Trichoplax adhaerens</name>
    <name type="common">Trichoplax reptans</name>
    <dbReference type="NCBI Taxonomy" id="10228"/>
    <lineage>
        <taxon>Eukaryota</taxon>
        <taxon>Metazoa</taxon>
        <taxon>Placozoa</taxon>
        <taxon>Uniplacotomia</taxon>
        <taxon>Trichoplacea</taxon>
        <taxon>Trichoplacidae</taxon>
        <taxon>Trichoplax</taxon>
    </lineage>
</organism>
<keyword evidence="4" id="KW-0647">Proteasome</keyword>
<dbReference type="GO" id="GO:0036503">
    <property type="term" value="P:ERAD pathway"/>
    <property type="evidence" value="ECO:0000318"/>
    <property type="project" value="GO_Central"/>
</dbReference>
<feature type="domain" description="Proteasome component Ecm29 N-terminal" evidence="5">
    <location>
        <begin position="11"/>
        <end position="484"/>
    </location>
</feature>
<dbReference type="OMA" id="CRIKDIE"/>
<dbReference type="SUPFAM" id="SSF48371">
    <property type="entry name" value="ARM repeat"/>
    <property type="match status" value="4"/>
</dbReference>
<protein>
    <submittedName>
        <fullName evidence="8">Uncharacterized protein</fullName>
    </submittedName>
</protein>
<dbReference type="OrthoDB" id="16066at2759"/>
<evidence type="ECO:0000256" key="3">
    <source>
        <dbReference type="ARBA" id="ARBA00022737"/>
    </source>
</evidence>
<dbReference type="Pfam" id="PF23731">
    <property type="entry name" value="ARM_ECM29_C"/>
    <property type="match status" value="1"/>
</dbReference>
<evidence type="ECO:0000313" key="9">
    <source>
        <dbReference type="Proteomes" id="UP000009022"/>
    </source>
</evidence>
<keyword evidence="9" id="KW-1185">Reference proteome</keyword>
<evidence type="ECO:0000259" key="6">
    <source>
        <dbReference type="Pfam" id="PF23702"/>
    </source>
</evidence>
<dbReference type="InterPro" id="IPR011989">
    <property type="entry name" value="ARM-like"/>
</dbReference>
<dbReference type="EMBL" id="DS985247">
    <property type="protein sequence ID" value="EDV23342.1"/>
    <property type="molecule type" value="Genomic_DNA"/>
</dbReference>
<evidence type="ECO:0000256" key="1">
    <source>
        <dbReference type="ARBA" id="ARBA00004496"/>
    </source>
</evidence>
<evidence type="ECO:0000256" key="2">
    <source>
        <dbReference type="ARBA" id="ARBA00022490"/>
    </source>
</evidence>
<dbReference type="KEGG" id="tad:TRIADDRAFT_57860"/>
<feature type="domain" description="ECM29 ARM-like repeats" evidence="6">
    <location>
        <begin position="601"/>
        <end position="775"/>
    </location>
</feature>
<dbReference type="GeneID" id="6755465"/>
<proteinExistence type="predicted"/>
<dbReference type="GO" id="GO:0005634">
    <property type="term" value="C:nucleus"/>
    <property type="evidence" value="ECO:0000318"/>
    <property type="project" value="GO_Central"/>
</dbReference>
<dbReference type="InterPro" id="IPR055444">
    <property type="entry name" value="ARM_ECM29"/>
</dbReference>
<comment type="subcellular location">
    <subcellularLocation>
        <location evidence="1">Cytoplasm</location>
    </subcellularLocation>
</comment>
<dbReference type="GO" id="GO:0000502">
    <property type="term" value="C:proteasome complex"/>
    <property type="evidence" value="ECO:0007669"/>
    <property type="project" value="UniProtKB-KW"/>
</dbReference>
<evidence type="ECO:0000259" key="5">
    <source>
        <dbReference type="Pfam" id="PF13001"/>
    </source>
</evidence>
<dbReference type="HOGENOM" id="CLU_000880_2_1_1"/>
<dbReference type="Pfam" id="PF13001">
    <property type="entry name" value="ECM29_N"/>
    <property type="match status" value="1"/>
</dbReference>
<dbReference type="PANTHER" id="PTHR23346">
    <property type="entry name" value="TRANSLATIONAL ACTIVATOR GCN1-RELATED"/>
    <property type="match status" value="1"/>
</dbReference>
<dbReference type="PhylomeDB" id="B3S1R7"/>
<dbReference type="InParanoid" id="B3S1R7"/>
<dbReference type="CTD" id="6755465"/>
<dbReference type="eggNOG" id="KOG0915">
    <property type="taxonomic scope" value="Eukaryota"/>
</dbReference>
<accession>B3S1R7</accession>
<sequence length="1686" mass="190151">MTDVAANLELLERLLLRFGLAEKDEQLEKELHKFLPSILLKLSHPDEDVRKKVLELLNHVNKRIRNQTDIKLPLDALLDQFQDDATPSFVQNFTTVYLKMGFTRLSLADQLQIVPRLFECITSKTAAQQDRVFQLIVPLFSELKEKYSVEELRRMIGIADNKLSNTGSSLLQYLLDLLSMPYSPQIDLAKLEGAPCLSAASIKRIIPEGGINPDQLEKMKLGILKFLATDLFTETAIAPHLIIASGDARWSSIDWESAQLITILYQLYLGSSMKTLSKTQTIIKPEEQRIPANNRVKLLIIPLLIKSNKAGDEFPPCMQVIFDALNAPTTTQRLKTFALQFMGHVCKKSSNTKIKIMGPILFSSLKKLISSEKESILRQLSYHNCGYLSKRLPNMFAKDVGIVVQFFNALTEEDADSKSALRDALIDMASCYKSVSETDATMLENLLLQYVEHTILPCRLLSVRLANIIFPTDNVTSRYVCILASADSNEEIREEAKRGLGLTSASNISDSNSTPEYKFPSFIKLLQYVRQQMETRLSTNNPRCFKTESGILPFSPAILMELLTYTRRCLLESQDDIPEDALQSIPFLELLDRHLQIYGSNQFNKESIIDEYFSLAYESLSPAGGSNLHKVGLYCLLEAINADPIRLHVRLMNGKWNSKIQAFVNGVSDDCRLFASRLYGMILASQDSVKYITQVRELLEKSNYHSFEVQHGSFASAGFCLVYRTFFTSDLNCKVVFDSQNENMLAKEILHHIAIRLADSQAVFVNTACTILTEMGSIKPLPLPDESDNDLSKSSIAKRLQTRLQKSKDKKVKENLYITIGHLPVGDPHFPKLKELIETMLTESKGQQIDLLFTIGKALSLITARHISSALQCNLISSKTLREPNQYDSELMRWLLDMLLTRYATNPNPTIRQATCIWLFSILKYSGNMPELQNWLQKIQIIFINFLTENDEITQEMASSGLGLLYDVGGSTTKDTLVNMLVDTLTSGRKAGAHVTSDTVVFKNNEVGETPEGSSMSTYKELCAVATDLNRPDLIYKFMHLANHNALWNSRKGAAIGFSSIASQARKELEPYLPKLIPRLFRYRYDPKIQKSMNSIWSALVPDTKIVDKYMVEIAKDLSKNLTNKFWRVRESSCLAVSDLLSGRSIDSIITYLPKLWESCLLVLDDIKETVRKAAAVSCQTLIKVTIKISSDLSSKASHEVVDSVLPILLSNKGIGSRAEEIRAIRYIFNESFIIGTLQNIWMFSLNTVVEIGKKAAATLKPHIAVLIPTMIESLSSLEPQVMNYLYLQLRNKDSQELCIDYIDEEILTELIPKLVPLIRHGIGVGTKAGCSHFVIQLVNLKTKELRPHAGNETHLNKIHLNDVCNVISHSPDNEEGENYCGLVLRAISEYASELFKNYRSEVMPLIFFAMHHNDSDSTLKSMWKELWIENTPGMEGGIRLYRDGILDISCKCISSQSWKTREKAAKSIMTLADKQNSELPLVSLTNTLEALQLALSGSVWDGKESVLHAITSLCKANINTLEEQKEDSKNATINAIIDKFVRECRRSNVSYKMIAMKSLTTLLKVFKINKFVEFKSIVIPYLEESESCNEGEKRKKEEGNIELKACIFECLGNAWHDSITSPDIMKEYIVLMSSSLVKNTWKVQMPILLAAENFLERAYNNDTTDEMWETVLSNVLLPTLDCLGQ</sequence>
<dbReference type="InterPro" id="IPR016024">
    <property type="entry name" value="ARM-type_fold"/>
</dbReference>
<dbReference type="GO" id="GO:0043248">
    <property type="term" value="P:proteasome assembly"/>
    <property type="evidence" value="ECO:0007669"/>
    <property type="project" value="InterPro"/>
</dbReference>
<dbReference type="STRING" id="10228.B3S1R7"/>
<keyword evidence="2" id="KW-0963">Cytoplasm</keyword>
<dbReference type="Pfam" id="PF23702">
    <property type="entry name" value="ARM_ECM29"/>
    <property type="match status" value="1"/>
</dbReference>
<dbReference type="InterPro" id="IPR024372">
    <property type="entry name" value="Ecm29_N"/>
</dbReference>
<dbReference type="GO" id="GO:0005737">
    <property type="term" value="C:cytoplasm"/>
    <property type="evidence" value="ECO:0000318"/>
    <property type="project" value="GO_Central"/>
</dbReference>
<reference evidence="8 9" key="1">
    <citation type="journal article" date="2008" name="Nature">
        <title>The Trichoplax genome and the nature of placozoans.</title>
        <authorList>
            <person name="Srivastava M."/>
            <person name="Begovic E."/>
            <person name="Chapman J."/>
            <person name="Putnam N.H."/>
            <person name="Hellsten U."/>
            <person name="Kawashima T."/>
            <person name="Kuo A."/>
            <person name="Mitros T."/>
            <person name="Salamov A."/>
            <person name="Carpenter M.L."/>
            <person name="Signorovitch A.Y."/>
            <person name="Moreno M.A."/>
            <person name="Kamm K."/>
            <person name="Grimwood J."/>
            <person name="Schmutz J."/>
            <person name="Shapiro H."/>
            <person name="Grigoriev I.V."/>
            <person name="Buss L.W."/>
            <person name="Schierwater B."/>
            <person name="Dellaporta S.L."/>
            <person name="Rokhsar D.S."/>
        </authorList>
    </citation>
    <scope>NUCLEOTIDE SEQUENCE [LARGE SCALE GENOMIC DNA]</scope>
    <source>
        <strain evidence="8 9">Grell-BS-1999</strain>
    </source>
</reference>
<dbReference type="GO" id="GO:0060090">
    <property type="term" value="F:molecular adaptor activity"/>
    <property type="evidence" value="ECO:0000318"/>
    <property type="project" value="GO_Central"/>
</dbReference>
<dbReference type="PANTHER" id="PTHR23346:SF19">
    <property type="entry name" value="PROTEASOME ADAPTER AND SCAFFOLD PROTEIN ECM29"/>
    <property type="match status" value="1"/>
</dbReference>
<feature type="domain" description="Proteasome adapter and scaffold protein ECM29 HEAT-repeat" evidence="7">
    <location>
        <begin position="1297"/>
        <end position="1366"/>
    </location>
</feature>
<dbReference type="Pfam" id="PF24492">
    <property type="entry name" value="HEAT_ECM29"/>
    <property type="match status" value="1"/>
</dbReference>
<dbReference type="Proteomes" id="UP000009022">
    <property type="component" value="Unassembled WGS sequence"/>
</dbReference>